<keyword evidence="1" id="KW-0472">Membrane</keyword>
<comment type="caution">
    <text evidence="2">The sequence shown here is derived from an EMBL/GenBank/DDBJ whole genome shotgun (WGS) entry which is preliminary data.</text>
</comment>
<evidence type="ECO:0000313" key="2">
    <source>
        <dbReference type="EMBL" id="GFR91499.1"/>
    </source>
</evidence>
<feature type="transmembrane region" description="Helical" evidence="1">
    <location>
        <begin position="6"/>
        <end position="26"/>
    </location>
</feature>
<gene>
    <name evidence="2" type="ORF">ElyMa_000844700</name>
</gene>
<evidence type="ECO:0000313" key="3">
    <source>
        <dbReference type="Proteomes" id="UP000762676"/>
    </source>
</evidence>
<keyword evidence="3" id="KW-1185">Reference proteome</keyword>
<name>A0AAV4H1H1_9GAST</name>
<dbReference type="EMBL" id="BMAT01001739">
    <property type="protein sequence ID" value="GFR91499.1"/>
    <property type="molecule type" value="Genomic_DNA"/>
</dbReference>
<reference evidence="2 3" key="1">
    <citation type="journal article" date="2021" name="Elife">
        <title>Chloroplast acquisition without the gene transfer in kleptoplastic sea slugs, Plakobranchus ocellatus.</title>
        <authorList>
            <person name="Maeda T."/>
            <person name="Takahashi S."/>
            <person name="Yoshida T."/>
            <person name="Shimamura S."/>
            <person name="Takaki Y."/>
            <person name="Nagai Y."/>
            <person name="Toyoda A."/>
            <person name="Suzuki Y."/>
            <person name="Arimoto A."/>
            <person name="Ishii H."/>
            <person name="Satoh N."/>
            <person name="Nishiyama T."/>
            <person name="Hasebe M."/>
            <person name="Maruyama T."/>
            <person name="Minagawa J."/>
            <person name="Obokata J."/>
            <person name="Shigenobu S."/>
        </authorList>
    </citation>
    <scope>NUCLEOTIDE SEQUENCE [LARGE SCALE GENOMIC DNA]</scope>
</reference>
<dbReference type="PANTHER" id="PTHR28556">
    <property type="entry name" value="TRANSMEMBRANE PROTEIN 106B"/>
    <property type="match status" value="1"/>
</dbReference>
<protein>
    <submittedName>
        <fullName evidence="2">Transmembrane protein 106B</fullName>
    </submittedName>
</protein>
<evidence type="ECO:0000256" key="1">
    <source>
        <dbReference type="SAM" id="Phobius"/>
    </source>
</evidence>
<accession>A0AAV4H1H1</accession>
<organism evidence="2 3">
    <name type="scientific">Elysia marginata</name>
    <dbReference type="NCBI Taxonomy" id="1093978"/>
    <lineage>
        <taxon>Eukaryota</taxon>
        <taxon>Metazoa</taxon>
        <taxon>Spiralia</taxon>
        <taxon>Lophotrochozoa</taxon>
        <taxon>Mollusca</taxon>
        <taxon>Gastropoda</taxon>
        <taxon>Heterobranchia</taxon>
        <taxon>Euthyneura</taxon>
        <taxon>Panpulmonata</taxon>
        <taxon>Sacoglossa</taxon>
        <taxon>Placobranchoidea</taxon>
        <taxon>Plakobranchidae</taxon>
        <taxon>Elysia</taxon>
    </lineage>
</organism>
<sequence length="145" mass="16508">MSSVIYVLLAVAVCVLAGGLCAFFLYPRDVKLDSQESMALLQPDEVHYRNNSVDFVITTYVNIINDNYYPTPVKSIAVSVMMNKKELARRRWDATDSDHPQALARSRVHLPVNVTFHLTKAQEPQLVERCDNQSPWVHNLVMTFV</sequence>
<dbReference type="InterPro" id="IPR009790">
    <property type="entry name" value="TMEM106"/>
</dbReference>
<proteinExistence type="predicted"/>
<dbReference type="AlphaFoldDB" id="A0AAV4H1H1"/>
<keyword evidence="1 2" id="KW-0812">Transmembrane</keyword>
<dbReference type="Proteomes" id="UP000762676">
    <property type="component" value="Unassembled WGS sequence"/>
</dbReference>
<keyword evidence="1" id="KW-1133">Transmembrane helix</keyword>
<dbReference type="PANTHER" id="PTHR28556:SF4">
    <property type="entry name" value="TRANSMEMBRANE PROTEIN 106A"/>
    <property type="match status" value="1"/>
</dbReference>